<feature type="domain" description="DH" evidence="4">
    <location>
        <begin position="288"/>
        <end position="475"/>
    </location>
</feature>
<keyword evidence="2" id="KW-0344">Guanine-nucleotide releasing factor</keyword>
<evidence type="ECO:0008006" key="8">
    <source>
        <dbReference type="Google" id="ProtNLM"/>
    </source>
</evidence>
<feature type="region of interest" description="Disordered" evidence="3">
    <location>
        <begin position="983"/>
        <end position="1013"/>
    </location>
</feature>
<dbReference type="Pfam" id="PF00621">
    <property type="entry name" value="RhoGEF"/>
    <property type="match status" value="1"/>
</dbReference>
<keyword evidence="7" id="KW-1185">Reference proteome</keyword>
<dbReference type="InterPro" id="IPR000219">
    <property type="entry name" value="DH_dom"/>
</dbReference>
<dbReference type="CDD" id="cd04435">
    <property type="entry name" value="DEP_fRom2"/>
    <property type="match status" value="1"/>
</dbReference>
<dbReference type="InterPro" id="IPR035899">
    <property type="entry name" value="DBL_dom_sf"/>
</dbReference>
<dbReference type="Pfam" id="PF00610">
    <property type="entry name" value="DEP"/>
    <property type="match status" value="1"/>
</dbReference>
<dbReference type="SMART" id="SM00036">
    <property type="entry name" value="CNH"/>
    <property type="match status" value="1"/>
</dbReference>
<dbReference type="SUPFAM" id="SSF48065">
    <property type="entry name" value="DBL homology domain (DH-domain)"/>
    <property type="match status" value="1"/>
</dbReference>
<feature type="domain" description="CNH" evidence="5">
    <location>
        <begin position="666"/>
        <end position="963"/>
    </location>
</feature>
<protein>
    <recommendedName>
        <fullName evidence="8">Rho guanyl-nucleotide exchange factor</fullName>
    </recommendedName>
</protein>
<dbReference type="SUPFAM" id="SSF50729">
    <property type="entry name" value="PH domain-like"/>
    <property type="match status" value="1"/>
</dbReference>
<dbReference type="Gene3D" id="1.20.900.10">
    <property type="entry name" value="Dbl homology (DH) domain"/>
    <property type="match status" value="1"/>
</dbReference>
<reference evidence="6" key="1">
    <citation type="submission" date="2020-04" db="EMBL/GenBank/DDBJ databases">
        <title>Analysis of mating type loci in Filobasidium floriforme.</title>
        <authorList>
            <person name="Nowrousian M."/>
        </authorList>
    </citation>
    <scope>NUCLEOTIDE SEQUENCE</scope>
    <source>
        <strain evidence="6">CBS 6242</strain>
    </source>
</reference>
<feature type="compositionally biased region" description="Polar residues" evidence="3">
    <location>
        <begin position="145"/>
        <end position="170"/>
    </location>
</feature>
<dbReference type="SMART" id="SM00325">
    <property type="entry name" value="RhoGEF"/>
    <property type="match status" value="1"/>
</dbReference>
<sequence>MPLSTISHPSPNSSMTNVAIHAKRPSQSQVVRRTPTIHPAFISRVAEVFRQVLALGDRIKDGLSYSDAFDGREAVDLLCDIIRTGDRNLALLLGRALDSQRFFHDVTYAHRLRDSTHEIYRFKQLLPSPFAGPEGATADGRPASRPTSKGYSSGSVTALTAMSSGASSPLATTPGQTPATSTTTVNQVSDSGRPRRVSDASSEDSLPVGVFTLLTDCYSPTCSRDSLCYSINCPRRLEVQKRLNMKIEPGLITEIAEDVLLDTKETGTLWIQSVPQDVIDSVDDTEKKRQEAINELIYTERDFVRDMEYLRDQWIKPLRTSDVIPAGKREEFVQQVFWNTHEILSVNMVLAEKLTKRQKQAHVVPRVGDILLEQVQRFEPFVTYGAHQLFGKYEFEKEKGSNPAFQKFVDETERDPSSRKLELNGYLTKPTTRLARYPLLLEVIVKYTPDDNSDKEDLAEAVKIVREFLTRVNKESGKSENLFNLAQLDQQLIFRPGENFDLHLRDKNRELVYKGPLKCRGGPNAENADLLVFLFDHALLMVKPKWVNKHEQYKVYRKPIPLELLVATSPEDINIKGSISRGKATAGRQAGVKSAKDPIPKAESKHGYSLTLIHLGRKGYTMTLWCPTYAGRKKWLENIDAQQQALRDRSKIFDTVSLTDRFFMGVNKLNCAVPYDRGNRMIYGTDDGVYFSNHRDERLRHPTKVISMPDVTQVDVLEEFQLLVVLSERSVTAFPLEFLDPTDTSAALKRGKRLSSHTSFFKSGICLGRTLLCIVKSSSLSSTIKTLEPIDQSMRGKKQPTPFRKLLNNSNEPFKVFKEFYIPTESSGLSFLKTKLCVATTRGFEVVDLETLDTQGLLDPSDSSLDFVSKRENVRPVAIYRVEENFLLCYAEFAFYVNKTGWRARPRWAIQWEGFPTAFAMHYPFILAFEPTFIEVRHVESGNLVQIITGSNIRCLFSDTPPSHIHTANQYRPGMGAGYPYGQAPPPHPQGYPYGPGGNHPAHMPPPPVPQPAGNRLQRNQIIFVSDDGNVQVVRLNREHLPGMLPPSGAPALMPNGSMSRR</sequence>
<evidence type="ECO:0000259" key="4">
    <source>
        <dbReference type="PROSITE" id="PS50010"/>
    </source>
</evidence>
<accession>A0A8K0JI15</accession>
<evidence type="ECO:0000313" key="7">
    <source>
        <dbReference type="Proteomes" id="UP000812966"/>
    </source>
</evidence>
<dbReference type="PROSITE" id="PS50010">
    <property type="entry name" value="DH_2"/>
    <property type="match status" value="1"/>
</dbReference>
<organism evidence="6 7">
    <name type="scientific">Filobasidium floriforme</name>
    <dbReference type="NCBI Taxonomy" id="5210"/>
    <lineage>
        <taxon>Eukaryota</taxon>
        <taxon>Fungi</taxon>
        <taxon>Dikarya</taxon>
        <taxon>Basidiomycota</taxon>
        <taxon>Agaricomycotina</taxon>
        <taxon>Tremellomycetes</taxon>
        <taxon>Filobasidiales</taxon>
        <taxon>Filobasidiaceae</taxon>
        <taxon>Filobasidium</taxon>
    </lineage>
</organism>
<keyword evidence="1" id="KW-0597">Phosphoprotein</keyword>
<dbReference type="CDD" id="cd00160">
    <property type="entry name" value="RhoGEF"/>
    <property type="match status" value="1"/>
</dbReference>
<dbReference type="Pfam" id="PF00780">
    <property type="entry name" value="CNH"/>
    <property type="match status" value="1"/>
</dbReference>
<evidence type="ECO:0000256" key="2">
    <source>
        <dbReference type="ARBA" id="ARBA00022658"/>
    </source>
</evidence>
<dbReference type="InterPro" id="IPR052233">
    <property type="entry name" value="Rho-type_GEFs"/>
</dbReference>
<proteinExistence type="predicted"/>
<comment type="caution">
    <text evidence="6">The sequence shown here is derived from an EMBL/GenBank/DDBJ whole genome shotgun (WGS) entry which is preliminary data.</text>
</comment>
<evidence type="ECO:0000256" key="3">
    <source>
        <dbReference type="SAM" id="MobiDB-lite"/>
    </source>
</evidence>
<evidence type="ECO:0000313" key="6">
    <source>
        <dbReference type="EMBL" id="KAG7529605.1"/>
    </source>
</evidence>
<dbReference type="InterPro" id="IPR011993">
    <property type="entry name" value="PH-like_dom_sf"/>
</dbReference>
<dbReference type="SMART" id="SM00233">
    <property type="entry name" value="PH"/>
    <property type="match status" value="1"/>
</dbReference>
<dbReference type="GO" id="GO:0035556">
    <property type="term" value="P:intracellular signal transduction"/>
    <property type="evidence" value="ECO:0007669"/>
    <property type="project" value="InterPro"/>
</dbReference>
<dbReference type="SMART" id="SM00049">
    <property type="entry name" value="DEP"/>
    <property type="match status" value="1"/>
</dbReference>
<dbReference type="GO" id="GO:0005085">
    <property type="term" value="F:guanyl-nucleotide exchange factor activity"/>
    <property type="evidence" value="ECO:0007669"/>
    <property type="project" value="UniProtKB-KW"/>
</dbReference>
<feature type="compositionally biased region" description="Low complexity" evidence="3">
    <location>
        <begin position="171"/>
        <end position="184"/>
    </location>
</feature>
<dbReference type="PANTHER" id="PTHR46572">
    <property type="entry name" value="RHO1 GDP-GTP EXCHANGE PROTEIN 1-RELATED"/>
    <property type="match status" value="1"/>
</dbReference>
<dbReference type="Gene3D" id="2.30.29.30">
    <property type="entry name" value="Pleckstrin-homology domain (PH domain)/Phosphotyrosine-binding domain (PTB)"/>
    <property type="match status" value="1"/>
</dbReference>
<dbReference type="Pfam" id="PF15405">
    <property type="entry name" value="PH_5"/>
    <property type="match status" value="1"/>
</dbReference>
<dbReference type="PANTHER" id="PTHR46572:SF2">
    <property type="entry name" value="RHO1 GDP-GTP EXCHANGE PROTEIN 1-RELATED"/>
    <property type="match status" value="1"/>
</dbReference>
<dbReference type="InterPro" id="IPR000591">
    <property type="entry name" value="DEP_dom"/>
</dbReference>
<dbReference type="Proteomes" id="UP000812966">
    <property type="component" value="Unassembled WGS sequence"/>
</dbReference>
<dbReference type="InterPro" id="IPR041675">
    <property type="entry name" value="PH_5"/>
</dbReference>
<dbReference type="AlphaFoldDB" id="A0A8K0JI15"/>
<dbReference type="InterPro" id="IPR001849">
    <property type="entry name" value="PH_domain"/>
</dbReference>
<dbReference type="InterPro" id="IPR001180">
    <property type="entry name" value="CNH_dom"/>
</dbReference>
<dbReference type="SUPFAM" id="SSF46785">
    <property type="entry name" value="Winged helix' DNA-binding domain"/>
    <property type="match status" value="1"/>
</dbReference>
<evidence type="ECO:0000256" key="1">
    <source>
        <dbReference type="ARBA" id="ARBA00022553"/>
    </source>
</evidence>
<dbReference type="PROSITE" id="PS50219">
    <property type="entry name" value="CNH"/>
    <property type="match status" value="1"/>
</dbReference>
<feature type="region of interest" description="Disordered" evidence="3">
    <location>
        <begin position="131"/>
        <end position="202"/>
    </location>
</feature>
<dbReference type="EMBL" id="JABELV010000143">
    <property type="protein sequence ID" value="KAG7529605.1"/>
    <property type="molecule type" value="Genomic_DNA"/>
</dbReference>
<dbReference type="InterPro" id="IPR036390">
    <property type="entry name" value="WH_DNA-bd_sf"/>
</dbReference>
<dbReference type="InterPro" id="IPR036388">
    <property type="entry name" value="WH-like_DNA-bd_sf"/>
</dbReference>
<name>A0A8K0JI15_9TREE</name>
<dbReference type="Gene3D" id="1.10.10.10">
    <property type="entry name" value="Winged helix-like DNA-binding domain superfamily/Winged helix DNA-binding domain"/>
    <property type="match status" value="1"/>
</dbReference>
<gene>
    <name evidence="6" type="ORF">FFLO_05536</name>
</gene>
<evidence type="ECO:0000259" key="5">
    <source>
        <dbReference type="PROSITE" id="PS50219"/>
    </source>
</evidence>